<accession>A0A2T7NZ98</accession>
<feature type="transmembrane region" description="Helical" evidence="9">
    <location>
        <begin position="53"/>
        <end position="74"/>
    </location>
</feature>
<dbReference type="InterPro" id="IPR013099">
    <property type="entry name" value="K_chnl_dom"/>
</dbReference>
<dbReference type="EMBL" id="PZQS01000008">
    <property type="protein sequence ID" value="PVD26501.1"/>
    <property type="molecule type" value="Genomic_DNA"/>
</dbReference>
<keyword evidence="4 9" id="KW-1133">Transmembrane helix</keyword>
<dbReference type="OrthoDB" id="297496at2759"/>
<evidence type="ECO:0000256" key="8">
    <source>
        <dbReference type="RuleBase" id="RU003857"/>
    </source>
</evidence>
<feature type="domain" description="Potassium channel" evidence="10">
    <location>
        <begin position="106"/>
        <end position="188"/>
    </location>
</feature>
<organism evidence="11 12">
    <name type="scientific">Pomacea canaliculata</name>
    <name type="common">Golden apple snail</name>
    <dbReference type="NCBI Taxonomy" id="400727"/>
    <lineage>
        <taxon>Eukaryota</taxon>
        <taxon>Metazoa</taxon>
        <taxon>Spiralia</taxon>
        <taxon>Lophotrochozoa</taxon>
        <taxon>Mollusca</taxon>
        <taxon>Gastropoda</taxon>
        <taxon>Caenogastropoda</taxon>
        <taxon>Architaenioglossa</taxon>
        <taxon>Ampullarioidea</taxon>
        <taxon>Ampullariidae</taxon>
        <taxon>Pomacea</taxon>
    </lineage>
</organism>
<dbReference type="GO" id="GO:0005886">
    <property type="term" value="C:plasma membrane"/>
    <property type="evidence" value="ECO:0007669"/>
    <property type="project" value="TreeGrafter"/>
</dbReference>
<comment type="similarity">
    <text evidence="8">Belongs to the two pore domain potassium channel (TC 1.A.1.8) family.</text>
</comment>
<dbReference type="PANTHER" id="PTHR11003">
    <property type="entry name" value="POTASSIUM CHANNEL, SUBFAMILY K"/>
    <property type="match status" value="1"/>
</dbReference>
<feature type="transmembrane region" description="Helical" evidence="9">
    <location>
        <begin position="128"/>
        <end position="149"/>
    </location>
</feature>
<proteinExistence type="inferred from homology"/>
<comment type="subcellular location">
    <subcellularLocation>
        <location evidence="1">Membrane</location>
        <topology evidence="1">Multi-pass membrane protein</topology>
    </subcellularLocation>
</comment>
<evidence type="ECO:0000259" key="10">
    <source>
        <dbReference type="Pfam" id="PF07885"/>
    </source>
</evidence>
<dbReference type="GO" id="GO:0015271">
    <property type="term" value="F:outward rectifier potassium channel activity"/>
    <property type="evidence" value="ECO:0007669"/>
    <property type="project" value="TreeGrafter"/>
</dbReference>
<evidence type="ECO:0000256" key="4">
    <source>
        <dbReference type="ARBA" id="ARBA00022989"/>
    </source>
</evidence>
<dbReference type="Proteomes" id="UP000245119">
    <property type="component" value="Linkage Group LG8"/>
</dbReference>
<feature type="domain" description="Potassium channel" evidence="10">
    <location>
        <begin position="6"/>
        <end position="74"/>
    </location>
</feature>
<feature type="transmembrane region" description="Helical" evidence="9">
    <location>
        <begin position="95"/>
        <end position="116"/>
    </location>
</feature>
<dbReference type="InterPro" id="IPR003280">
    <property type="entry name" value="2pore_dom_K_chnl"/>
</dbReference>
<protein>
    <recommendedName>
        <fullName evidence="10">Potassium channel domain-containing protein</fullName>
    </recommendedName>
</protein>
<dbReference type="Gene3D" id="1.10.287.70">
    <property type="match status" value="1"/>
</dbReference>
<reference evidence="11 12" key="1">
    <citation type="submission" date="2018-04" db="EMBL/GenBank/DDBJ databases">
        <title>The genome of golden apple snail Pomacea canaliculata provides insight into stress tolerance and invasive adaptation.</title>
        <authorList>
            <person name="Liu C."/>
            <person name="Liu B."/>
            <person name="Ren Y."/>
            <person name="Zhang Y."/>
            <person name="Wang H."/>
            <person name="Li S."/>
            <person name="Jiang F."/>
            <person name="Yin L."/>
            <person name="Zhang G."/>
            <person name="Qian W."/>
            <person name="Fan W."/>
        </authorList>
    </citation>
    <scope>NUCLEOTIDE SEQUENCE [LARGE SCALE GENOMIC DNA]</scope>
    <source>
        <strain evidence="11">SZHN2017</strain>
        <tissue evidence="11">Muscle</tissue>
    </source>
</reference>
<evidence type="ECO:0000256" key="2">
    <source>
        <dbReference type="ARBA" id="ARBA00022448"/>
    </source>
</evidence>
<evidence type="ECO:0000313" key="12">
    <source>
        <dbReference type="Proteomes" id="UP000245119"/>
    </source>
</evidence>
<evidence type="ECO:0000256" key="7">
    <source>
        <dbReference type="ARBA" id="ARBA00023303"/>
    </source>
</evidence>
<dbReference type="GO" id="GO:0030322">
    <property type="term" value="P:stabilization of membrane potential"/>
    <property type="evidence" value="ECO:0007669"/>
    <property type="project" value="TreeGrafter"/>
</dbReference>
<dbReference type="GO" id="GO:0022841">
    <property type="term" value="F:potassium ion leak channel activity"/>
    <property type="evidence" value="ECO:0007669"/>
    <property type="project" value="TreeGrafter"/>
</dbReference>
<dbReference type="AlphaFoldDB" id="A0A2T7NZ98"/>
<keyword evidence="5 8" id="KW-0406">Ion transport</keyword>
<evidence type="ECO:0000313" key="11">
    <source>
        <dbReference type="EMBL" id="PVD26501.1"/>
    </source>
</evidence>
<dbReference type="Pfam" id="PF07885">
    <property type="entry name" value="Ion_trans_2"/>
    <property type="match status" value="2"/>
</dbReference>
<evidence type="ECO:0000256" key="3">
    <source>
        <dbReference type="ARBA" id="ARBA00022692"/>
    </source>
</evidence>
<keyword evidence="7 8" id="KW-0407">Ion channel</keyword>
<keyword evidence="12" id="KW-1185">Reference proteome</keyword>
<feature type="transmembrane region" description="Helical" evidence="9">
    <location>
        <begin position="161"/>
        <end position="181"/>
    </location>
</feature>
<dbReference type="PANTHER" id="PTHR11003:SF345">
    <property type="entry name" value="TWIK FAMILY OF POTASSIUM CHANNELS PROTEIN 18"/>
    <property type="match status" value="1"/>
</dbReference>
<comment type="caution">
    <text evidence="11">The sequence shown here is derived from an EMBL/GenBank/DDBJ whole genome shotgun (WGS) entry which is preliminary data.</text>
</comment>
<dbReference type="PRINTS" id="PR01333">
    <property type="entry name" value="2POREKCHANEL"/>
</dbReference>
<evidence type="ECO:0000256" key="1">
    <source>
        <dbReference type="ARBA" id="ARBA00004141"/>
    </source>
</evidence>
<evidence type="ECO:0000256" key="5">
    <source>
        <dbReference type="ARBA" id="ARBA00023065"/>
    </source>
</evidence>
<evidence type="ECO:0000256" key="9">
    <source>
        <dbReference type="SAM" id="Phobius"/>
    </source>
</evidence>
<keyword evidence="6 9" id="KW-0472">Membrane</keyword>
<evidence type="ECO:0000256" key="6">
    <source>
        <dbReference type="ARBA" id="ARBA00023136"/>
    </source>
</evidence>
<feature type="transmembrane region" description="Helical" evidence="9">
    <location>
        <begin position="21"/>
        <end position="41"/>
    </location>
</feature>
<dbReference type="SUPFAM" id="SSF81324">
    <property type="entry name" value="Voltage-gated potassium channels"/>
    <property type="match status" value="2"/>
</dbReference>
<sequence length="250" mass="28060">MDGELVFYIINNKTHLDRWDFSGSLGFAISVVTTIGFGNLAPHTNPGKIMCVIYAFVGIPFMMVLLAGIGDMLMVALKRIANLKLCPKKRRVNRILNMLVIIVLGIVVGFLVPATVFHIIEDWHILEALYFCFTTLCTIGFGDYIIGIHEQRISEGPLHEAYEVLAYIWILFGLSYVSLIIKYISDILASNAELVERKTVQRLEAEKRRLGSELWKSGLRSASINSNKTTESFALENEVNGVELLSVNYI</sequence>
<name>A0A2T7NZ98_POMCA</name>
<keyword evidence="3 8" id="KW-0812">Transmembrane</keyword>
<gene>
    <name evidence="11" type="ORF">C0Q70_14178</name>
</gene>
<dbReference type="STRING" id="400727.A0A2T7NZ98"/>
<keyword evidence="2 8" id="KW-0813">Transport</keyword>